<evidence type="ECO:0000313" key="2">
    <source>
        <dbReference type="EMBL" id="KCW48185.1"/>
    </source>
</evidence>
<dbReference type="OrthoDB" id="695262at2759"/>
<dbReference type="EMBL" id="KK198763">
    <property type="protein sequence ID" value="KCW48185.1"/>
    <property type="molecule type" value="Genomic_DNA"/>
</dbReference>
<proteinExistence type="predicted"/>
<feature type="region of interest" description="Disordered" evidence="1">
    <location>
        <begin position="1"/>
        <end position="40"/>
    </location>
</feature>
<dbReference type="KEGG" id="egr:104425557"/>
<dbReference type="STRING" id="71139.A0A059A499"/>
<organism evidence="2">
    <name type="scientific">Eucalyptus grandis</name>
    <name type="common">Flooded gum</name>
    <dbReference type="NCBI Taxonomy" id="71139"/>
    <lineage>
        <taxon>Eukaryota</taxon>
        <taxon>Viridiplantae</taxon>
        <taxon>Streptophyta</taxon>
        <taxon>Embryophyta</taxon>
        <taxon>Tracheophyta</taxon>
        <taxon>Spermatophyta</taxon>
        <taxon>Magnoliopsida</taxon>
        <taxon>eudicotyledons</taxon>
        <taxon>Gunneridae</taxon>
        <taxon>Pentapetalae</taxon>
        <taxon>rosids</taxon>
        <taxon>malvids</taxon>
        <taxon>Myrtales</taxon>
        <taxon>Myrtaceae</taxon>
        <taxon>Myrtoideae</taxon>
        <taxon>Eucalypteae</taxon>
        <taxon>Eucalyptus</taxon>
    </lineage>
</organism>
<dbReference type="PANTHER" id="PTHR33264:SF8">
    <property type="entry name" value="EXPRESSED PROTEIN"/>
    <property type="match status" value="1"/>
</dbReference>
<name>A0A059A499_EUCGR</name>
<dbReference type="eggNOG" id="ENOG502S1Z8">
    <property type="taxonomic scope" value="Eukaryota"/>
</dbReference>
<feature type="compositionally biased region" description="Low complexity" evidence="1">
    <location>
        <begin position="21"/>
        <end position="35"/>
    </location>
</feature>
<dbReference type="FunCoup" id="A0A059A499">
    <property type="interactions" value="237"/>
</dbReference>
<accession>A0A059A499</accession>
<protein>
    <submittedName>
        <fullName evidence="2">Uncharacterized protein</fullName>
    </submittedName>
</protein>
<dbReference type="PANTHER" id="PTHR33264">
    <property type="entry name" value="EXPRESSED PROTEIN"/>
    <property type="match status" value="1"/>
</dbReference>
<sequence>MPRQIVLRPPSVSRREPLLRASKSTSSSASASSGSSAGGRGSVRFAEVAGGTAAECAVVCCCCPCGIVNLILLAVYKVPAGLCRRAWRKTRRKRLIKKGLLSPKGRRLTCGCEEKELQIHPFAANEAAPEMKTPAAAAADAEVDKQVAKLEKEMWERFYSTGFWRSPSQREPASAQCY</sequence>
<reference evidence="2" key="1">
    <citation type="submission" date="2013-07" db="EMBL/GenBank/DDBJ databases">
        <title>The genome of Eucalyptus grandis.</title>
        <authorList>
            <person name="Schmutz J."/>
            <person name="Hayes R."/>
            <person name="Myburg A."/>
            <person name="Tuskan G."/>
            <person name="Grattapaglia D."/>
            <person name="Rokhsar D.S."/>
        </authorList>
    </citation>
    <scope>NUCLEOTIDE SEQUENCE</scope>
    <source>
        <tissue evidence="2">Leaf extractions</tissue>
    </source>
</reference>
<dbReference type="OMA" id="ETTAECA"/>
<dbReference type="AlphaFoldDB" id="A0A059A499"/>
<dbReference type="Gramene" id="KCW48185">
    <property type="protein sequence ID" value="KCW48185"/>
    <property type="gene ID" value="EUGRSUZ_K01912"/>
</dbReference>
<evidence type="ECO:0000256" key="1">
    <source>
        <dbReference type="SAM" id="MobiDB-lite"/>
    </source>
</evidence>
<gene>
    <name evidence="2" type="ORF">EUGRSUZ_K01912</name>
</gene>
<dbReference type="InParanoid" id="A0A059A499"/>